<dbReference type="GO" id="GO:0030600">
    <property type="term" value="F:feruloyl esterase activity"/>
    <property type="evidence" value="ECO:0007669"/>
    <property type="project" value="UniProtKB-ARBA"/>
</dbReference>
<dbReference type="InterPro" id="IPR011118">
    <property type="entry name" value="Tannase/feruloyl_esterase"/>
</dbReference>
<keyword evidence="6" id="KW-0106">Calcium</keyword>
<dbReference type="PANTHER" id="PTHR33938">
    <property type="entry name" value="FERULOYL ESTERASE B-RELATED"/>
    <property type="match status" value="1"/>
</dbReference>
<evidence type="ECO:0000256" key="3">
    <source>
        <dbReference type="ARBA" id="ARBA00022723"/>
    </source>
</evidence>
<dbReference type="Proteomes" id="UP000295604">
    <property type="component" value="Unassembled WGS sequence"/>
</dbReference>
<feature type="chain" id="PRO_5021021905" description="Carboxylic ester hydrolase" evidence="8">
    <location>
        <begin position="20"/>
        <end position="538"/>
    </location>
</feature>
<organism evidence="9 10">
    <name type="scientific">Colletotrichum sidae</name>
    <dbReference type="NCBI Taxonomy" id="1347389"/>
    <lineage>
        <taxon>Eukaryota</taxon>
        <taxon>Fungi</taxon>
        <taxon>Dikarya</taxon>
        <taxon>Ascomycota</taxon>
        <taxon>Pezizomycotina</taxon>
        <taxon>Sordariomycetes</taxon>
        <taxon>Hypocreomycetidae</taxon>
        <taxon>Glomerellales</taxon>
        <taxon>Glomerellaceae</taxon>
        <taxon>Colletotrichum</taxon>
        <taxon>Colletotrichum orbiculare species complex</taxon>
    </lineage>
</organism>
<keyword evidence="7" id="KW-1015">Disulfide bond</keyword>
<evidence type="ECO:0000256" key="2">
    <source>
        <dbReference type="ARBA" id="ARBA00022487"/>
    </source>
</evidence>
<dbReference type="InterPro" id="IPR029058">
    <property type="entry name" value="AB_hydrolase_fold"/>
</dbReference>
<evidence type="ECO:0000256" key="1">
    <source>
        <dbReference type="ARBA" id="ARBA00006249"/>
    </source>
</evidence>
<evidence type="ECO:0000313" key="10">
    <source>
        <dbReference type="Proteomes" id="UP000295604"/>
    </source>
</evidence>
<dbReference type="PANTHER" id="PTHR33938:SF2">
    <property type="entry name" value="CARBOXYLIC ESTER HYDROLASE"/>
    <property type="match status" value="1"/>
</dbReference>
<comment type="similarity">
    <text evidence="1 8">Belongs to the tannase family.</text>
</comment>
<proteinExistence type="inferred from homology"/>
<protein>
    <recommendedName>
        <fullName evidence="8">Carboxylic ester hydrolase</fullName>
        <ecNumber evidence="8">3.1.1.-</ecNumber>
    </recommendedName>
</protein>
<feature type="signal peptide" evidence="8">
    <location>
        <begin position="1"/>
        <end position="19"/>
    </location>
</feature>
<evidence type="ECO:0000256" key="8">
    <source>
        <dbReference type="RuleBase" id="RU361238"/>
    </source>
</evidence>
<reference evidence="9 10" key="1">
    <citation type="submission" date="2018-11" db="EMBL/GenBank/DDBJ databases">
        <title>Genome sequence and assembly of Colletotrichum sidae.</title>
        <authorList>
            <person name="Gan P."/>
            <person name="Shirasu K."/>
        </authorList>
    </citation>
    <scope>NUCLEOTIDE SEQUENCE [LARGE SCALE GENOMIC DNA]</scope>
    <source>
        <strain evidence="9 10">CBS 518.97</strain>
    </source>
</reference>
<keyword evidence="2" id="KW-0719">Serine esterase</keyword>
<dbReference type="AlphaFoldDB" id="A0A4R8PER4"/>
<dbReference type="SUPFAM" id="SSF53474">
    <property type="entry name" value="alpha/beta-Hydrolases"/>
    <property type="match status" value="1"/>
</dbReference>
<dbReference type="EMBL" id="QAPF01014821">
    <property type="protein sequence ID" value="TDZ10324.1"/>
    <property type="molecule type" value="Genomic_DNA"/>
</dbReference>
<dbReference type="Gene3D" id="3.40.50.1820">
    <property type="entry name" value="alpha/beta hydrolase"/>
    <property type="match status" value="1"/>
</dbReference>
<evidence type="ECO:0000256" key="6">
    <source>
        <dbReference type="ARBA" id="ARBA00022837"/>
    </source>
</evidence>
<gene>
    <name evidence="9" type="primary">faeB-1</name>
    <name evidence="9" type="ORF">C8034_v012143</name>
</gene>
<evidence type="ECO:0000256" key="5">
    <source>
        <dbReference type="ARBA" id="ARBA00022801"/>
    </source>
</evidence>
<evidence type="ECO:0000256" key="7">
    <source>
        <dbReference type="ARBA" id="ARBA00023157"/>
    </source>
</evidence>
<evidence type="ECO:0000313" key="9">
    <source>
        <dbReference type="EMBL" id="TDZ10324.1"/>
    </source>
</evidence>
<dbReference type="Pfam" id="PF07519">
    <property type="entry name" value="Tannase"/>
    <property type="match status" value="1"/>
</dbReference>
<evidence type="ECO:0000256" key="4">
    <source>
        <dbReference type="ARBA" id="ARBA00022729"/>
    </source>
</evidence>
<dbReference type="GO" id="GO:0046872">
    <property type="term" value="F:metal ion binding"/>
    <property type="evidence" value="ECO:0007669"/>
    <property type="project" value="UniProtKB-KW"/>
</dbReference>
<dbReference type="EC" id="3.1.1.-" evidence="8"/>
<keyword evidence="5 8" id="KW-0378">Hydrolase</keyword>
<name>A0A4R8PER4_9PEZI</name>
<keyword evidence="4 8" id="KW-0732">Signal</keyword>
<keyword evidence="3" id="KW-0479">Metal-binding</keyword>
<keyword evidence="10" id="KW-1185">Reference proteome</keyword>
<sequence length="538" mass="58297">MKWITSFTLTLAALRQVAATNSTSCTPRLMSYWINANASISVVEPIDEDGSFGEEGNIAYPGNVTGLPSLCAVSFIAKTGDGNQTYKFGLFLPDEWNNDVLTVGNDGFEGGVNWPAMAAGVKYGFATLSTDGGHNSTANNLTWALGDEDAREDFGIRALHGSYALALQVIRRYYSLPPEKSYFSGSGDGGRQGLKAAQQHPRDFNAIVVGAPEWWPSHQQSWRISRGALNQPNDTKILDEGNFTVLADNIKKQCDASDGLEDGIVSNPANCTVDFSLFTCGGDGVNETSCLTAEQVEVAKAIYSDYEVDGQKVFPGLAPGSEHDWGYLLGNGSNISEIAVGYFQNFVYDDPEWDWKSYNDTIPEFANETNAGDLDVADFNLTTFASLGHKLIIYHGLADASAPANASIDFYEKVVNATGGDAEATRGWFRLFLVPGYGHTNTSVDAPWYIGGPGQWEQVANNTNTTIPGFKNATYDVLSALVQWQVDGTAPESIIATTWTNSTDASTEVLRQRPICAYPAEQKYKGEGDETKPESFEC</sequence>
<accession>A0A4R8PER4</accession>
<comment type="caution">
    <text evidence="9">The sequence shown here is derived from an EMBL/GenBank/DDBJ whole genome shotgun (WGS) entry which is preliminary data.</text>
</comment>